<protein>
    <submittedName>
        <fullName evidence="9">ABC transporter permease</fullName>
    </submittedName>
</protein>
<dbReference type="CDD" id="cd06579">
    <property type="entry name" value="TM_PBP1_transp_AraH_like"/>
    <property type="match status" value="1"/>
</dbReference>
<feature type="transmembrane region" description="Helical" evidence="8">
    <location>
        <begin position="234"/>
        <end position="252"/>
    </location>
</feature>
<keyword evidence="6 8" id="KW-1133">Transmembrane helix</keyword>
<dbReference type="InterPro" id="IPR001851">
    <property type="entry name" value="ABC_transp_permease"/>
</dbReference>
<keyword evidence="2" id="KW-0813">Transport</keyword>
<organism evidence="9 10">
    <name type="scientific">Paenibacillus cisolokensis</name>
    <dbReference type="NCBI Taxonomy" id="1658519"/>
    <lineage>
        <taxon>Bacteria</taxon>
        <taxon>Bacillati</taxon>
        <taxon>Bacillota</taxon>
        <taxon>Bacilli</taxon>
        <taxon>Bacillales</taxon>
        <taxon>Paenibacillaceae</taxon>
        <taxon>Paenibacillus</taxon>
    </lineage>
</organism>
<comment type="caution">
    <text evidence="9">The sequence shown here is derived from an EMBL/GenBank/DDBJ whole genome shotgun (WGS) entry which is preliminary data.</text>
</comment>
<dbReference type="PANTHER" id="PTHR32196:SF21">
    <property type="entry name" value="ABC TRANSPORTER PERMEASE PROTEIN YPHD-RELATED"/>
    <property type="match status" value="1"/>
</dbReference>
<keyword evidence="5 8" id="KW-0812">Transmembrane</keyword>
<dbReference type="EMBL" id="BOVJ01000195">
    <property type="protein sequence ID" value="GIQ66606.1"/>
    <property type="molecule type" value="Genomic_DNA"/>
</dbReference>
<comment type="subcellular location">
    <subcellularLocation>
        <location evidence="1">Cell membrane</location>
        <topology evidence="1">Multi-pass membrane protein</topology>
    </subcellularLocation>
</comment>
<evidence type="ECO:0000256" key="7">
    <source>
        <dbReference type="ARBA" id="ARBA00023136"/>
    </source>
</evidence>
<dbReference type="PANTHER" id="PTHR32196">
    <property type="entry name" value="ABC TRANSPORTER PERMEASE PROTEIN YPHD-RELATED-RELATED"/>
    <property type="match status" value="1"/>
</dbReference>
<evidence type="ECO:0000256" key="8">
    <source>
        <dbReference type="SAM" id="Phobius"/>
    </source>
</evidence>
<gene>
    <name evidence="9" type="ORF">PACILC2_51740</name>
</gene>
<dbReference type="RefSeq" id="WP_213531184.1">
    <property type="nucleotide sequence ID" value="NZ_BOVJ01000195.1"/>
</dbReference>
<dbReference type="Proteomes" id="UP000680304">
    <property type="component" value="Unassembled WGS sequence"/>
</dbReference>
<keyword evidence="3" id="KW-1003">Cell membrane</keyword>
<feature type="transmembrane region" description="Helical" evidence="8">
    <location>
        <begin position="203"/>
        <end position="222"/>
    </location>
</feature>
<accession>A0ABQ4NEK5</accession>
<evidence type="ECO:0000256" key="4">
    <source>
        <dbReference type="ARBA" id="ARBA00022519"/>
    </source>
</evidence>
<feature type="transmembrane region" description="Helical" evidence="8">
    <location>
        <begin position="115"/>
        <end position="133"/>
    </location>
</feature>
<evidence type="ECO:0000256" key="6">
    <source>
        <dbReference type="ARBA" id="ARBA00022989"/>
    </source>
</evidence>
<evidence type="ECO:0000256" key="1">
    <source>
        <dbReference type="ARBA" id="ARBA00004651"/>
    </source>
</evidence>
<feature type="transmembrane region" description="Helical" evidence="8">
    <location>
        <begin position="285"/>
        <end position="303"/>
    </location>
</feature>
<evidence type="ECO:0000313" key="9">
    <source>
        <dbReference type="EMBL" id="GIQ66606.1"/>
    </source>
</evidence>
<evidence type="ECO:0000256" key="2">
    <source>
        <dbReference type="ARBA" id="ARBA00022448"/>
    </source>
</evidence>
<evidence type="ECO:0000256" key="3">
    <source>
        <dbReference type="ARBA" id="ARBA00022475"/>
    </source>
</evidence>
<dbReference type="Pfam" id="PF02653">
    <property type="entry name" value="BPD_transp_2"/>
    <property type="match status" value="1"/>
</dbReference>
<sequence length="326" mass="34185">MRFSLYEKVLLAVFLGLFGLFALTAPNFLSETNLKSMMVQMPELGLISLGMMVVILTSGIDLSITYISSLSGIAVAWGLVQGWPVPLAIAAGACTALLCGLFNGFFIARIGVSPIVLTLGSMLLFEGLALRVTKGGSISGFPESYYVIGGSSVGPIPLPMLFFIAAAIVTSVLLNRTVWGRSAYMLGSNPTAALYSGIPVRRVLIYVYLFSALMALIAAVIMTSRYNSGKVDYGSSYLLLSVAAVVLGGTSVRGGSGTVKGTVIGVCIFQILSSALNLYGLSPHIVNVMMGGILIVVLVANYLSEHIKHALHDIGRVLTGKASASS</sequence>
<feature type="transmembrane region" description="Helical" evidence="8">
    <location>
        <begin position="259"/>
        <end position="279"/>
    </location>
</feature>
<keyword evidence="7 8" id="KW-0472">Membrane</keyword>
<evidence type="ECO:0000256" key="5">
    <source>
        <dbReference type="ARBA" id="ARBA00022692"/>
    </source>
</evidence>
<feature type="transmembrane region" description="Helical" evidence="8">
    <location>
        <begin position="40"/>
        <end position="57"/>
    </location>
</feature>
<proteinExistence type="predicted"/>
<feature type="transmembrane region" description="Helical" evidence="8">
    <location>
        <begin position="153"/>
        <end position="174"/>
    </location>
</feature>
<name>A0ABQ4NEK5_9BACL</name>
<evidence type="ECO:0000313" key="10">
    <source>
        <dbReference type="Proteomes" id="UP000680304"/>
    </source>
</evidence>
<reference evidence="9 10" key="1">
    <citation type="submission" date="2021-04" db="EMBL/GenBank/DDBJ databases">
        <title>Draft genome sequence of Paenibacillus cisolokensis, LC2-13A.</title>
        <authorList>
            <person name="Uke A."/>
            <person name="Chhe C."/>
            <person name="Baramee S."/>
            <person name="Kosugi A."/>
        </authorList>
    </citation>
    <scope>NUCLEOTIDE SEQUENCE [LARGE SCALE GENOMIC DNA]</scope>
    <source>
        <strain evidence="9 10">LC2-13A</strain>
    </source>
</reference>
<keyword evidence="4" id="KW-0997">Cell inner membrane</keyword>
<feature type="transmembrane region" description="Helical" evidence="8">
    <location>
        <begin position="89"/>
        <end position="108"/>
    </location>
</feature>
<keyword evidence="10" id="KW-1185">Reference proteome</keyword>